<keyword evidence="7 10" id="KW-0520">NAD</keyword>
<dbReference type="InterPro" id="IPR036291">
    <property type="entry name" value="NAD(P)-bd_dom_sf"/>
</dbReference>
<evidence type="ECO:0000256" key="2">
    <source>
        <dbReference type="ARBA" id="ARBA00001911"/>
    </source>
</evidence>
<name>A0AAE2YLL0_9BURK</name>
<keyword evidence="9 10" id="KW-0413">Isomerase</keyword>
<keyword evidence="8" id="KW-0299">Galactose metabolism</keyword>
<comment type="subunit">
    <text evidence="10">Homodimer.</text>
</comment>
<evidence type="ECO:0000256" key="9">
    <source>
        <dbReference type="ARBA" id="ARBA00023235"/>
    </source>
</evidence>
<organism evidence="12 13">
    <name type="scientific">Polynucleobacter paneuropaeus</name>
    <dbReference type="NCBI Taxonomy" id="2527775"/>
    <lineage>
        <taxon>Bacteria</taxon>
        <taxon>Pseudomonadati</taxon>
        <taxon>Pseudomonadota</taxon>
        <taxon>Betaproteobacteria</taxon>
        <taxon>Burkholderiales</taxon>
        <taxon>Burkholderiaceae</taxon>
        <taxon>Polynucleobacter</taxon>
    </lineage>
</organism>
<dbReference type="GO" id="GO:0006012">
    <property type="term" value="P:galactose metabolic process"/>
    <property type="evidence" value="ECO:0007669"/>
    <property type="project" value="UniProtKB-KW"/>
</dbReference>
<dbReference type="AlphaFoldDB" id="A0AAE2YLL0"/>
<dbReference type="Proteomes" id="UP000762271">
    <property type="component" value="Unassembled WGS sequence"/>
</dbReference>
<comment type="similarity">
    <text evidence="4 10">Belongs to the NAD(P)-dependent epimerase/dehydratase family.</text>
</comment>
<gene>
    <name evidence="12" type="primary">galE</name>
    <name evidence="12" type="ORF">G6693_07840</name>
</gene>
<dbReference type="PANTHER" id="PTHR43725:SF47">
    <property type="entry name" value="UDP-GLUCOSE 4-EPIMERASE"/>
    <property type="match status" value="1"/>
</dbReference>
<dbReference type="PANTHER" id="PTHR43725">
    <property type="entry name" value="UDP-GLUCOSE 4-EPIMERASE"/>
    <property type="match status" value="1"/>
</dbReference>
<evidence type="ECO:0000259" key="11">
    <source>
        <dbReference type="Pfam" id="PF01370"/>
    </source>
</evidence>
<evidence type="ECO:0000256" key="7">
    <source>
        <dbReference type="ARBA" id="ARBA00023027"/>
    </source>
</evidence>
<keyword evidence="10" id="KW-0119">Carbohydrate metabolism</keyword>
<evidence type="ECO:0000256" key="5">
    <source>
        <dbReference type="ARBA" id="ARBA00013189"/>
    </source>
</evidence>
<comment type="pathway">
    <text evidence="3 10">Carbohydrate metabolism; galactose metabolism.</text>
</comment>
<comment type="caution">
    <text evidence="12">The sequence shown here is derived from an EMBL/GenBank/DDBJ whole genome shotgun (WGS) entry which is preliminary data.</text>
</comment>
<dbReference type="GO" id="GO:0003978">
    <property type="term" value="F:UDP-glucose 4-epimerase activity"/>
    <property type="evidence" value="ECO:0007669"/>
    <property type="project" value="UniProtKB-UniRule"/>
</dbReference>
<protein>
    <recommendedName>
        <fullName evidence="6 10">UDP-glucose 4-epimerase</fullName>
        <ecNumber evidence="5 10">5.1.3.2</ecNumber>
    </recommendedName>
</protein>
<evidence type="ECO:0000256" key="6">
    <source>
        <dbReference type="ARBA" id="ARBA00018569"/>
    </source>
</evidence>
<dbReference type="NCBIfam" id="NF007956">
    <property type="entry name" value="PRK10675.1"/>
    <property type="match status" value="1"/>
</dbReference>
<evidence type="ECO:0000313" key="12">
    <source>
        <dbReference type="EMBL" id="MBT8591833.1"/>
    </source>
</evidence>
<dbReference type="InterPro" id="IPR005886">
    <property type="entry name" value="UDP_G4E"/>
</dbReference>
<evidence type="ECO:0000313" key="13">
    <source>
        <dbReference type="Proteomes" id="UP000762271"/>
    </source>
</evidence>
<accession>A0AAE2YLL0</accession>
<dbReference type="Pfam" id="PF01370">
    <property type="entry name" value="Epimerase"/>
    <property type="match status" value="1"/>
</dbReference>
<dbReference type="Gene3D" id="3.40.50.720">
    <property type="entry name" value="NAD(P)-binding Rossmann-like Domain"/>
    <property type="match status" value="1"/>
</dbReference>
<evidence type="ECO:0000256" key="10">
    <source>
        <dbReference type="RuleBase" id="RU366046"/>
    </source>
</evidence>
<reference evidence="12" key="1">
    <citation type="journal article" date="2021" name="Genome Biol. Evol.">
        <title>Continental-Scale Gene Flow Prevents Allopatric Divergence of Pelagic Freshwater Bacteria.</title>
        <authorList>
            <person name="Hoetzinger M."/>
            <person name="Pitt A."/>
            <person name="Huemer A."/>
            <person name="Hahn M.W."/>
        </authorList>
    </citation>
    <scope>NUCLEOTIDE SEQUENCE</scope>
    <source>
        <strain evidence="12">AP-YLGG-20-G6</strain>
    </source>
</reference>
<dbReference type="GO" id="GO:0005829">
    <property type="term" value="C:cytosol"/>
    <property type="evidence" value="ECO:0007669"/>
    <property type="project" value="TreeGrafter"/>
</dbReference>
<proteinExistence type="inferred from homology"/>
<comment type="catalytic activity">
    <reaction evidence="1 10">
        <text>UDP-alpha-D-glucose = UDP-alpha-D-galactose</text>
        <dbReference type="Rhea" id="RHEA:22168"/>
        <dbReference type="ChEBI" id="CHEBI:58885"/>
        <dbReference type="ChEBI" id="CHEBI:66914"/>
        <dbReference type="EC" id="5.1.3.2"/>
    </reaction>
</comment>
<feature type="domain" description="NAD-dependent epimerase/dehydratase" evidence="11">
    <location>
        <begin position="3"/>
        <end position="261"/>
    </location>
</feature>
<dbReference type="EC" id="5.1.3.2" evidence="5 10"/>
<comment type="cofactor">
    <cofactor evidence="2 10">
        <name>NAD(+)</name>
        <dbReference type="ChEBI" id="CHEBI:57540"/>
    </cofactor>
</comment>
<dbReference type="NCBIfam" id="TIGR01179">
    <property type="entry name" value="galE"/>
    <property type="match status" value="1"/>
</dbReference>
<sequence>MNILLTGGAGYIGSHTAVVLSQAGHEVVLLDNFCNSSPSVLERLQKILGKALPCVEADVRNTDAVEKVLREYKIDAVIHFAGLKAVGESVANPVLYYANNVQGSISLLQAMQQVGIKTLVFSSSATVYGQPQYLPYDEDHPTNPTNPYGQSKIQVEAILRDLAASDSEWKIICLRYFNPVGSHESGLIGEEPSGLPNNLMPFIAQVAAGKLPHLNVYGNDYPTSDGTGVRDYIHVMDLAEGHLAALTYTQNHQGWDVFNLGTGHGVSVLEMVSSYQQASGKEIAYQVKGRRIGDIASCYAGVQKSQALL</sequence>
<dbReference type="InterPro" id="IPR001509">
    <property type="entry name" value="Epimerase_deHydtase"/>
</dbReference>
<evidence type="ECO:0000256" key="8">
    <source>
        <dbReference type="ARBA" id="ARBA00023144"/>
    </source>
</evidence>
<dbReference type="SUPFAM" id="SSF51735">
    <property type="entry name" value="NAD(P)-binding Rossmann-fold domains"/>
    <property type="match status" value="1"/>
</dbReference>
<dbReference type="CDD" id="cd05247">
    <property type="entry name" value="UDP_G4E_1_SDR_e"/>
    <property type="match status" value="1"/>
</dbReference>
<dbReference type="Gene3D" id="3.90.25.10">
    <property type="entry name" value="UDP-galactose 4-epimerase, domain 1"/>
    <property type="match status" value="1"/>
</dbReference>
<evidence type="ECO:0000256" key="3">
    <source>
        <dbReference type="ARBA" id="ARBA00004947"/>
    </source>
</evidence>
<dbReference type="EMBL" id="JAANGI010000001">
    <property type="protein sequence ID" value="MBT8591833.1"/>
    <property type="molecule type" value="Genomic_DNA"/>
</dbReference>
<evidence type="ECO:0000256" key="1">
    <source>
        <dbReference type="ARBA" id="ARBA00000083"/>
    </source>
</evidence>
<evidence type="ECO:0000256" key="4">
    <source>
        <dbReference type="ARBA" id="ARBA00007637"/>
    </source>
</evidence>